<reference evidence="1" key="1">
    <citation type="submission" date="2020-01" db="EMBL/GenBank/DDBJ databases">
        <authorList>
            <person name="Feng Z.H.Z."/>
        </authorList>
    </citation>
    <scope>NUCLEOTIDE SEQUENCE</scope>
    <source>
        <strain evidence="1">CBS107.38</strain>
    </source>
</reference>
<dbReference type="InterPro" id="IPR052895">
    <property type="entry name" value="HetReg/Transcr_Mod"/>
</dbReference>
<keyword evidence="2" id="KW-1185">Reference proteome</keyword>
<organism evidence="1 2">
    <name type="scientific">Alternaria burnsii</name>
    <dbReference type="NCBI Taxonomy" id="1187904"/>
    <lineage>
        <taxon>Eukaryota</taxon>
        <taxon>Fungi</taxon>
        <taxon>Dikarya</taxon>
        <taxon>Ascomycota</taxon>
        <taxon>Pezizomycotina</taxon>
        <taxon>Dothideomycetes</taxon>
        <taxon>Pleosporomycetidae</taxon>
        <taxon>Pleosporales</taxon>
        <taxon>Pleosporineae</taxon>
        <taxon>Pleosporaceae</taxon>
        <taxon>Alternaria</taxon>
        <taxon>Alternaria sect. Alternaria</taxon>
    </lineage>
</organism>
<dbReference type="GeneID" id="62198491"/>
<gene>
    <name evidence="1" type="ORF">GT037_000266</name>
</gene>
<evidence type="ECO:0008006" key="3">
    <source>
        <dbReference type="Google" id="ProtNLM"/>
    </source>
</evidence>
<name>A0A8H7BBL7_9PLEO</name>
<dbReference type="EMBL" id="JAAABM010000001">
    <property type="protein sequence ID" value="KAF7681290.1"/>
    <property type="molecule type" value="Genomic_DNA"/>
</dbReference>
<dbReference type="PANTHER" id="PTHR24148">
    <property type="entry name" value="ANKYRIN REPEAT DOMAIN-CONTAINING PROTEIN 39 HOMOLOG-RELATED"/>
    <property type="match status" value="1"/>
</dbReference>
<proteinExistence type="predicted"/>
<reference evidence="1" key="2">
    <citation type="submission" date="2020-08" db="EMBL/GenBank/DDBJ databases">
        <title>Draft Genome Sequence of Cumin Blight Pathogen Alternaria burnsii.</title>
        <authorList>
            <person name="Feng Z."/>
        </authorList>
    </citation>
    <scope>NUCLEOTIDE SEQUENCE</scope>
    <source>
        <strain evidence="1">CBS107.38</strain>
    </source>
</reference>
<dbReference type="PANTHER" id="PTHR24148:SF73">
    <property type="entry name" value="HET DOMAIN PROTEIN (AFU_ORTHOLOGUE AFUA_8G01020)"/>
    <property type="match status" value="1"/>
</dbReference>
<dbReference type="Proteomes" id="UP000596902">
    <property type="component" value="Unassembled WGS sequence"/>
</dbReference>
<dbReference type="AlphaFoldDB" id="A0A8H7BBL7"/>
<dbReference type="RefSeq" id="XP_038791169.1">
    <property type="nucleotide sequence ID" value="XM_038925313.1"/>
</dbReference>
<dbReference type="Pfam" id="PF26639">
    <property type="entry name" value="Het-6_barrel"/>
    <property type="match status" value="1"/>
</dbReference>
<accession>A0A8H7BBL7</accession>
<protein>
    <recommendedName>
        <fullName evidence="3">Heterokaryon incompatibility protein</fullName>
    </recommendedName>
</protein>
<evidence type="ECO:0000313" key="2">
    <source>
        <dbReference type="Proteomes" id="UP000596902"/>
    </source>
</evidence>
<comment type="caution">
    <text evidence="1">The sequence shown here is derived from an EMBL/GenBank/DDBJ whole genome shotgun (WGS) entry which is preliminary data.</text>
</comment>
<evidence type="ECO:0000313" key="1">
    <source>
        <dbReference type="EMBL" id="KAF7681290.1"/>
    </source>
</evidence>
<sequence>MIVTKLSEPTQLCLKGVIYGRVDEVGNVMQYWNLKDPEYANDPKFVNGSRDADESDLDCADYWANFDQTGRHPYVDNFERTDVESSPERFARTLTAGEWGEDNEYIERLSTEMQARHSAACVHLLLRLLHIQEFGEEGEYAHNADSLRFQIDARYACDNRRMFWTDKGPYGLGPHCMRSGDVVVVLYGGNTPYILRPRGDVYIFMGQAYIDEIMHGEIFHDARIFAPQEQVFCLI</sequence>